<dbReference type="PANTHER" id="PTHR42706:SF1">
    <property type="entry name" value="FORMYLTETRAHYDROFOLATE DEFORMYLASE 2, MITOCHONDRIAL"/>
    <property type="match status" value="1"/>
</dbReference>
<dbReference type="GO" id="GO:0006189">
    <property type="term" value="P:'de novo' IMP biosynthetic process"/>
    <property type="evidence" value="ECO:0007669"/>
    <property type="project" value="UniProtKB-UniRule"/>
</dbReference>
<dbReference type="SUPFAM" id="SSF55021">
    <property type="entry name" value="ACT-like"/>
    <property type="match status" value="1"/>
</dbReference>
<evidence type="ECO:0000259" key="5">
    <source>
        <dbReference type="PROSITE" id="PS51671"/>
    </source>
</evidence>
<comment type="function">
    <text evidence="3">Catalyzes the hydrolysis of 10-formyltetrahydrofolate (formyl-FH4) to formate and tetrahydrofolate (FH4).</text>
</comment>
<dbReference type="PIRSF" id="PIRSF036480">
    <property type="entry name" value="FormyFH4_hydr"/>
    <property type="match status" value="1"/>
</dbReference>
<keyword evidence="3" id="KW-0658">Purine biosynthesis</keyword>
<dbReference type="InterPro" id="IPR041729">
    <property type="entry name" value="Formyl-FH4-Hydrolase_C"/>
</dbReference>
<evidence type="ECO:0000256" key="3">
    <source>
        <dbReference type="HAMAP-Rule" id="MF_01927"/>
    </source>
</evidence>
<gene>
    <name evidence="3" type="primary">purU</name>
    <name evidence="6" type="ORF">SAMN04488503_1121</name>
</gene>
<comment type="similarity">
    <text evidence="3">Belongs to the PurU family.</text>
</comment>
<dbReference type="RefSeq" id="WP_089272584.1">
    <property type="nucleotide sequence ID" value="NZ_FZOC01000002.1"/>
</dbReference>
<keyword evidence="1 3" id="KW-0554">One-carbon metabolism</keyword>
<dbReference type="UniPathway" id="UPA00074">
    <property type="reaction ID" value="UER00170"/>
</dbReference>
<dbReference type="InterPro" id="IPR002912">
    <property type="entry name" value="ACT_dom"/>
</dbReference>
<dbReference type="PANTHER" id="PTHR42706">
    <property type="entry name" value="FORMYLTETRAHYDROFOLATE DEFORMYLASE"/>
    <property type="match status" value="1"/>
</dbReference>
<dbReference type="Pfam" id="PF01842">
    <property type="entry name" value="ACT"/>
    <property type="match status" value="1"/>
</dbReference>
<dbReference type="HAMAP" id="MF_01927">
    <property type="entry name" value="PurU"/>
    <property type="match status" value="1"/>
</dbReference>
<comment type="pathway">
    <text evidence="3">Purine metabolism; IMP biosynthesis via de novo pathway; formate from 10-formyl-5,6,7,8-tetrahydrofolate: step 1/1.</text>
</comment>
<dbReference type="SUPFAM" id="SSF53328">
    <property type="entry name" value="Formyltransferase"/>
    <property type="match status" value="1"/>
</dbReference>
<comment type="catalytic activity">
    <reaction evidence="3">
        <text>(6R)-10-formyltetrahydrofolate + H2O = (6S)-5,6,7,8-tetrahydrofolate + formate + H(+)</text>
        <dbReference type="Rhea" id="RHEA:19833"/>
        <dbReference type="ChEBI" id="CHEBI:15377"/>
        <dbReference type="ChEBI" id="CHEBI:15378"/>
        <dbReference type="ChEBI" id="CHEBI:15740"/>
        <dbReference type="ChEBI" id="CHEBI:57453"/>
        <dbReference type="ChEBI" id="CHEBI:195366"/>
        <dbReference type="EC" id="3.5.1.10"/>
    </reaction>
</comment>
<protein>
    <recommendedName>
        <fullName evidence="3 4">Formyltetrahydrofolate deformylase</fullName>
        <ecNumber evidence="3 4">3.5.1.10</ecNumber>
    </recommendedName>
    <alternativeName>
        <fullName evidence="3">Formyl-FH(4) hydrolase</fullName>
    </alternativeName>
</protein>
<dbReference type="Pfam" id="PF00551">
    <property type="entry name" value="Formyl_trans_N"/>
    <property type="match status" value="1"/>
</dbReference>
<proteinExistence type="inferred from homology"/>
<dbReference type="CDD" id="cd04875">
    <property type="entry name" value="ACT_F4HF-DF"/>
    <property type="match status" value="1"/>
</dbReference>
<keyword evidence="7" id="KW-1185">Reference proteome</keyword>
<dbReference type="InterPro" id="IPR044074">
    <property type="entry name" value="PurU_ACT"/>
</dbReference>
<dbReference type="AlphaFoldDB" id="A0A238Z0N9"/>
<sequence length="310" mass="34900">MTVAKPSCKPGPVGQAGTARLLVTCADRPGVVAAVSGFLHARGVNIIHSDQHSTDPEGGRFFMRQEFYHAGLEHCLDGLMRDFGREVASEFKMDWRVVPCVRKKRMAILVSRLDHALMDLLWRVDRGELPAEIPLVISNHPDLRRAVESFGVAFHHVHVPEAKDISRGRGLALHEERMVQLLDEAPGGPVDLLVLARYMRILSPALVKRFPRRIINIHHSFLPAFEGADPYRRAAERGVKLIGATAHYVTGRLDKGPIIEQDVIRVSHRHRVDELKILGRDIERQVLSRAVRWHLEDRVLVDGNKTIVFA</sequence>
<dbReference type="NCBIfam" id="NF004684">
    <property type="entry name" value="PRK06027.1"/>
    <property type="match status" value="1"/>
</dbReference>
<evidence type="ECO:0000256" key="4">
    <source>
        <dbReference type="NCBIfam" id="TIGR00655"/>
    </source>
</evidence>
<dbReference type="NCBIfam" id="TIGR00655">
    <property type="entry name" value="PurU"/>
    <property type="match status" value="1"/>
</dbReference>
<dbReference type="CDD" id="cd08648">
    <property type="entry name" value="FMT_core_Formyl-FH4-Hydrolase_C"/>
    <property type="match status" value="1"/>
</dbReference>
<reference evidence="6 7" key="1">
    <citation type="submission" date="2017-06" db="EMBL/GenBank/DDBJ databases">
        <authorList>
            <person name="Kim H.J."/>
            <person name="Triplett B.A."/>
        </authorList>
    </citation>
    <scope>NUCLEOTIDE SEQUENCE [LARGE SCALE GENOMIC DNA]</scope>
    <source>
        <strain evidence="6 7">DSM 13116</strain>
    </source>
</reference>
<dbReference type="OrthoDB" id="9806170at2"/>
<dbReference type="EC" id="3.5.1.10" evidence="3 4"/>
<evidence type="ECO:0000256" key="1">
    <source>
        <dbReference type="ARBA" id="ARBA00022563"/>
    </source>
</evidence>
<dbReference type="PROSITE" id="PS51671">
    <property type="entry name" value="ACT"/>
    <property type="match status" value="1"/>
</dbReference>
<dbReference type="Proteomes" id="UP000198324">
    <property type="component" value="Unassembled WGS sequence"/>
</dbReference>
<dbReference type="PRINTS" id="PR01575">
    <property type="entry name" value="FFH4HYDRLASE"/>
</dbReference>
<organism evidence="6 7">
    <name type="scientific">Humidesulfovibrio mexicanus</name>
    <dbReference type="NCBI Taxonomy" id="147047"/>
    <lineage>
        <taxon>Bacteria</taxon>
        <taxon>Pseudomonadati</taxon>
        <taxon>Thermodesulfobacteriota</taxon>
        <taxon>Desulfovibrionia</taxon>
        <taxon>Desulfovibrionales</taxon>
        <taxon>Desulfovibrionaceae</taxon>
        <taxon>Humidesulfovibrio</taxon>
    </lineage>
</organism>
<dbReference type="InterPro" id="IPR045865">
    <property type="entry name" value="ACT-like_dom_sf"/>
</dbReference>
<accession>A0A238Z0N9</accession>
<dbReference type="EMBL" id="FZOC01000002">
    <property type="protein sequence ID" value="SNR76518.1"/>
    <property type="molecule type" value="Genomic_DNA"/>
</dbReference>
<feature type="domain" description="ACT" evidence="5">
    <location>
        <begin position="20"/>
        <end position="102"/>
    </location>
</feature>
<dbReference type="GO" id="GO:0006730">
    <property type="term" value="P:one-carbon metabolic process"/>
    <property type="evidence" value="ECO:0007669"/>
    <property type="project" value="UniProtKB-KW"/>
</dbReference>
<evidence type="ECO:0000313" key="6">
    <source>
        <dbReference type="EMBL" id="SNR76518.1"/>
    </source>
</evidence>
<evidence type="ECO:0000256" key="2">
    <source>
        <dbReference type="ARBA" id="ARBA00022801"/>
    </source>
</evidence>
<keyword evidence="2 3" id="KW-0378">Hydrolase</keyword>
<dbReference type="Gene3D" id="3.40.50.170">
    <property type="entry name" value="Formyl transferase, N-terminal domain"/>
    <property type="match status" value="1"/>
</dbReference>
<dbReference type="GO" id="GO:0008864">
    <property type="term" value="F:formyltetrahydrofolate deformylase activity"/>
    <property type="evidence" value="ECO:0007669"/>
    <property type="project" value="UniProtKB-UniRule"/>
</dbReference>
<dbReference type="InterPro" id="IPR036477">
    <property type="entry name" value="Formyl_transf_N_sf"/>
</dbReference>
<evidence type="ECO:0000313" key="7">
    <source>
        <dbReference type="Proteomes" id="UP000198324"/>
    </source>
</evidence>
<dbReference type="InterPro" id="IPR004810">
    <property type="entry name" value="PurU"/>
</dbReference>
<name>A0A238Z0N9_9BACT</name>
<dbReference type="Gene3D" id="3.30.70.260">
    <property type="match status" value="1"/>
</dbReference>
<feature type="active site" evidence="3">
    <location>
        <position position="254"/>
    </location>
</feature>
<dbReference type="InterPro" id="IPR002376">
    <property type="entry name" value="Formyl_transf_N"/>
</dbReference>